<name>A0A090V2E9_PSEVU</name>
<dbReference type="STRING" id="1115515.EV102420_14_01190"/>
<feature type="domain" description="Dit-like phage tail protein N-terminal" evidence="2">
    <location>
        <begin position="21"/>
        <end position="148"/>
    </location>
</feature>
<dbReference type="RefSeq" id="WP_042392545.1">
    <property type="nucleotide sequence ID" value="NZ_BBMZ01000014.1"/>
</dbReference>
<gene>
    <name evidence="3" type="ORF">EV102420_14_01190</name>
</gene>
<protein>
    <recommendedName>
        <fullName evidence="2">Dit-like phage tail protein N-terminal domain-containing protein</fullName>
    </recommendedName>
</protein>
<dbReference type="Proteomes" id="UP000029462">
    <property type="component" value="Unassembled WGS sequence"/>
</dbReference>
<organism evidence="3 4">
    <name type="scientific">Pseudescherichia vulneris NBRC 102420</name>
    <dbReference type="NCBI Taxonomy" id="1115515"/>
    <lineage>
        <taxon>Bacteria</taxon>
        <taxon>Pseudomonadati</taxon>
        <taxon>Pseudomonadota</taxon>
        <taxon>Gammaproteobacteria</taxon>
        <taxon>Enterobacterales</taxon>
        <taxon>Enterobacteriaceae</taxon>
        <taxon>Pseudescherichia</taxon>
    </lineage>
</organism>
<reference evidence="3 4" key="1">
    <citation type="submission" date="2014-09" db="EMBL/GenBank/DDBJ databases">
        <title>Whole genome shotgun sequence of Escherichia vulneris NBRC 102420.</title>
        <authorList>
            <person name="Yoshida Y."/>
            <person name="Hosoyama A."/>
            <person name="Tsuchikane K."/>
            <person name="Ohji S."/>
            <person name="Ichikawa N."/>
            <person name="Kimura A."/>
            <person name="Yamazoe A."/>
            <person name="Ezaki T."/>
            <person name="Fujita N."/>
        </authorList>
    </citation>
    <scope>NUCLEOTIDE SEQUENCE [LARGE SCALE GENOMIC DNA]</scope>
    <source>
        <strain evidence="3 4">NBRC 102420</strain>
    </source>
</reference>
<dbReference type="eggNOG" id="ENOG502ZB42">
    <property type="taxonomic scope" value="Bacteria"/>
</dbReference>
<dbReference type="OrthoDB" id="9814225at2"/>
<keyword evidence="4" id="KW-1185">Reference proteome</keyword>
<evidence type="ECO:0000313" key="3">
    <source>
        <dbReference type="EMBL" id="GAL59060.1"/>
    </source>
</evidence>
<comment type="caution">
    <text evidence="3">The sequence shown here is derived from an EMBL/GenBank/DDBJ whole genome shotgun (WGS) entry which is preliminary data.</text>
</comment>
<dbReference type="Pfam" id="PF21821">
    <property type="entry name" value="Dit_like"/>
    <property type="match status" value="1"/>
</dbReference>
<proteinExistence type="predicted"/>
<evidence type="ECO:0000256" key="1">
    <source>
        <dbReference type="SAM" id="MobiDB-lite"/>
    </source>
</evidence>
<dbReference type="InterPro" id="IPR048494">
    <property type="entry name" value="Dit-like_N"/>
</dbReference>
<sequence>MDYLSTLFHQHTRQIGVMIPSVVTSEIHTDTLTITEHPIEDGAVIADHAYKKPAELTMNVGFAGGGTLLDFAGSLTATRLLGLSPQETYQQLLDLQASRIPFNVTTGKRQYKNMLIATLKVTTDNASENVLFADLTLKEVILVQSKEVYVVDKSEMKTGVNTAEVRNTGTKTTKPAGSIALASGGQR</sequence>
<feature type="region of interest" description="Disordered" evidence="1">
    <location>
        <begin position="168"/>
        <end position="187"/>
    </location>
</feature>
<dbReference type="EMBL" id="BBMZ01000014">
    <property type="protein sequence ID" value="GAL59060.1"/>
    <property type="molecule type" value="Genomic_DNA"/>
</dbReference>
<accession>A0A090V2E9</accession>
<evidence type="ECO:0000313" key="4">
    <source>
        <dbReference type="Proteomes" id="UP000029462"/>
    </source>
</evidence>
<evidence type="ECO:0000259" key="2">
    <source>
        <dbReference type="Pfam" id="PF21821"/>
    </source>
</evidence>
<dbReference type="AlphaFoldDB" id="A0A090V2E9"/>